<reference evidence="1 3" key="1">
    <citation type="submission" date="2023-10" db="EMBL/GenBank/DDBJ databases">
        <title>Culture-based analysis of two novel bacteria associated with mangrove crab gills.</title>
        <authorList>
            <person name="Yang X."/>
            <person name="Garuglieri E."/>
            <person name="Van Goethem M.W."/>
            <person name="Fusi M."/>
            <person name="Marasco R."/>
            <person name="Daffonchio D.G."/>
        </authorList>
    </citation>
    <scope>NUCLEOTIDE SEQUENCE [LARGE SCALE GENOMIC DNA]</scope>
    <source>
        <strain evidence="2">UG2-1</strain>
        <strain evidence="1">UG2-2</strain>
        <strain evidence="3">UG2_2</strain>
    </source>
</reference>
<organism evidence="1 3">
    <name type="scientific">Mangrovimonas cancribranchiae</name>
    <dbReference type="NCBI Taxonomy" id="3080055"/>
    <lineage>
        <taxon>Bacteria</taxon>
        <taxon>Pseudomonadati</taxon>
        <taxon>Bacteroidota</taxon>
        <taxon>Flavobacteriia</taxon>
        <taxon>Flavobacteriales</taxon>
        <taxon>Flavobacteriaceae</taxon>
        <taxon>Mangrovimonas</taxon>
    </lineage>
</organism>
<evidence type="ECO:0000313" key="2">
    <source>
        <dbReference type="EMBL" id="WXA13646.1"/>
    </source>
</evidence>
<keyword evidence="3" id="KW-1185">Reference proteome</keyword>
<dbReference type="Pfam" id="PF09697">
    <property type="entry name" value="Porph_ging"/>
    <property type="match status" value="1"/>
</dbReference>
<dbReference type="EMBL" id="CP136924">
    <property type="protein sequence ID" value="WXA03933.1"/>
    <property type="molecule type" value="Genomic_DNA"/>
</dbReference>
<gene>
    <name evidence="2" type="ORF">R3L15_01970</name>
    <name evidence="1" type="ORF">R3L16_05425</name>
</gene>
<dbReference type="NCBIfam" id="TIGR01200">
    <property type="entry name" value="GLPGLI"/>
    <property type="match status" value="1"/>
</dbReference>
<dbReference type="RefSeq" id="WP_338732926.1">
    <property type="nucleotide sequence ID" value="NZ_CP136924.1"/>
</dbReference>
<accession>A0AAU6P1V6</accession>
<dbReference type="Proteomes" id="UP001368318">
    <property type="component" value="Chromosome"/>
</dbReference>
<dbReference type="EMBL" id="CP136925">
    <property type="protein sequence ID" value="WXA13646.1"/>
    <property type="molecule type" value="Genomic_DNA"/>
</dbReference>
<proteinExistence type="predicted"/>
<dbReference type="AlphaFoldDB" id="A0AAU6P1V6"/>
<evidence type="ECO:0000313" key="1">
    <source>
        <dbReference type="EMBL" id="WXA03933.1"/>
    </source>
</evidence>
<sequence>MKKHVTTFISILFCLLIYSQNKQGKVIYEFDVNLEDYLDNYAYKAELIFDTEQTHFVYNSIQLEGKSSVDFDTEIKHKENHFASVRRIFENNGLIVHHDLSTKRIISKVLLANKYLVLVKQDSIKFNWNITNTQKKIGEYKAYKAYTDYMGRVYEAWFTYEIPLPIGPWKFSGLPGLILEVKDEYNQIIINFKKLVYPIKKARVFTKPTGGEEMKLEEFLEENYRLYLSQIETAKAVMAARNIKVNNTFKPLPYYSIEFLPKQEFLLEELFNCEDSQDKK</sequence>
<name>A0AAU6P1V6_9FLAO</name>
<dbReference type="InterPro" id="IPR005901">
    <property type="entry name" value="GLPGLI"/>
</dbReference>
<protein>
    <submittedName>
        <fullName evidence="1">GLPGLI family protein</fullName>
    </submittedName>
</protein>
<dbReference type="KEGG" id="mcaa:R3L15_01970"/>
<evidence type="ECO:0000313" key="3">
    <source>
        <dbReference type="Proteomes" id="UP001368318"/>
    </source>
</evidence>